<dbReference type="InterPro" id="IPR050629">
    <property type="entry name" value="STE20/SPS1-PAK"/>
</dbReference>
<evidence type="ECO:0000256" key="5">
    <source>
        <dbReference type="ARBA" id="ARBA00022741"/>
    </source>
</evidence>
<dbReference type="PANTHER" id="PTHR48012:SF10">
    <property type="entry name" value="FI20177P1"/>
    <property type="match status" value="1"/>
</dbReference>
<dbReference type="EC" id="2.7.11.1" evidence="2"/>
<organism evidence="13">
    <name type="scientific">Picocystis salinarum</name>
    <dbReference type="NCBI Taxonomy" id="88271"/>
    <lineage>
        <taxon>Eukaryota</taxon>
        <taxon>Viridiplantae</taxon>
        <taxon>Chlorophyta</taxon>
        <taxon>Picocystophyceae</taxon>
        <taxon>Picocystales</taxon>
        <taxon>Picocystaceae</taxon>
        <taxon>Picocystis</taxon>
    </lineage>
</organism>
<dbReference type="SUPFAM" id="SSF56112">
    <property type="entry name" value="Protein kinase-like (PK-like)"/>
    <property type="match status" value="1"/>
</dbReference>
<evidence type="ECO:0000313" key="13">
    <source>
        <dbReference type="EMBL" id="CAE0609844.1"/>
    </source>
</evidence>
<keyword evidence="7 10" id="KW-0067">ATP-binding</keyword>
<dbReference type="Gene3D" id="1.10.510.10">
    <property type="entry name" value="Transferase(Phosphotransferase) domain 1"/>
    <property type="match status" value="1"/>
</dbReference>
<dbReference type="GO" id="GO:0005524">
    <property type="term" value="F:ATP binding"/>
    <property type="evidence" value="ECO:0007669"/>
    <property type="project" value="UniProtKB-UniRule"/>
</dbReference>
<dbReference type="InterPro" id="IPR017441">
    <property type="entry name" value="Protein_kinase_ATP_BS"/>
</dbReference>
<comment type="catalytic activity">
    <reaction evidence="8">
        <text>L-threonyl-[protein] + ATP = O-phospho-L-threonyl-[protein] + ADP + H(+)</text>
        <dbReference type="Rhea" id="RHEA:46608"/>
        <dbReference type="Rhea" id="RHEA-COMP:11060"/>
        <dbReference type="Rhea" id="RHEA-COMP:11605"/>
        <dbReference type="ChEBI" id="CHEBI:15378"/>
        <dbReference type="ChEBI" id="CHEBI:30013"/>
        <dbReference type="ChEBI" id="CHEBI:30616"/>
        <dbReference type="ChEBI" id="CHEBI:61977"/>
        <dbReference type="ChEBI" id="CHEBI:456216"/>
        <dbReference type="EC" id="2.7.11.1"/>
    </reaction>
</comment>
<dbReference type="InterPro" id="IPR001245">
    <property type="entry name" value="Ser-Thr/Tyr_kinase_cat_dom"/>
</dbReference>
<dbReference type="FunFam" id="1.10.510.10:FF:000499">
    <property type="entry name" value="Serine/threonine-protein kinase KIC1"/>
    <property type="match status" value="1"/>
</dbReference>
<dbReference type="InterPro" id="IPR011009">
    <property type="entry name" value="Kinase-like_dom_sf"/>
</dbReference>
<dbReference type="EMBL" id="HBIS01004043">
    <property type="protein sequence ID" value="CAE0609844.1"/>
    <property type="molecule type" value="Transcribed_RNA"/>
</dbReference>
<dbReference type="InterPro" id="IPR000719">
    <property type="entry name" value="Prot_kinase_dom"/>
</dbReference>
<dbReference type="PANTHER" id="PTHR48012">
    <property type="entry name" value="STERILE20-LIKE KINASE, ISOFORM B-RELATED"/>
    <property type="match status" value="1"/>
</dbReference>
<keyword evidence="11" id="KW-0175">Coiled coil</keyword>
<evidence type="ECO:0000256" key="6">
    <source>
        <dbReference type="ARBA" id="ARBA00022777"/>
    </source>
</evidence>
<evidence type="ECO:0000256" key="7">
    <source>
        <dbReference type="ARBA" id="ARBA00022840"/>
    </source>
</evidence>
<evidence type="ECO:0000256" key="4">
    <source>
        <dbReference type="ARBA" id="ARBA00022679"/>
    </source>
</evidence>
<dbReference type="PROSITE" id="PS00107">
    <property type="entry name" value="PROTEIN_KINASE_ATP"/>
    <property type="match status" value="1"/>
</dbReference>
<sequence>MDLQSTSKDMVDKYEILECVGKGSFGDVFRGIDTETGEEVAIKIIDLDEAEEDIEEIKKEISVLSMCRSKYVTQYYTALLIPGTTRLWIVMEYMSGGALSELLQRFGPFEEDSIAVIMYDVLCALQYLHGEGKIHRDIKAANILLTDTGGVKLADFGVSGQLTHTLGARKRTFVGTPFWMAPEVIETSETGYDEKADIWSLGITAIELAKGEPPNTDKHPMQVLFLIPKNPPPRLEENFSEQFRDFVASCLQKDPEQRPSATELLGHPFVRLFAKKERPEELLNRIADTIERRKARRGSMDSESDAGLDGTWRSMDGSLKWDFGTQRPSVGEAYDRPRIDLDALARGGTIRMKSPPALDAMVGADALEEGDMQRHVHSTLLYEVVEPALRGCRRMAPPSSSTDVLELLDRCSENLEELEECAPGSTYLLLRGILRRLRHSSSRDSQSLRSILQVARPFTSEQESLPDDASAEQDDLDRCTALSQYLLSTWRRPPR</sequence>
<accession>A0A7S3UEK6</accession>
<feature type="coiled-coil region" evidence="11">
    <location>
        <begin position="40"/>
        <end position="67"/>
    </location>
</feature>
<feature type="domain" description="Protein kinase" evidence="12">
    <location>
        <begin position="14"/>
        <end position="270"/>
    </location>
</feature>
<evidence type="ECO:0000259" key="12">
    <source>
        <dbReference type="PROSITE" id="PS50011"/>
    </source>
</evidence>
<comment type="similarity">
    <text evidence="1">Belongs to the protein kinase superfamily. STE Ser/Thr protein kinase family. STE20 subfamily.</text>
</comment>
<protein>
    <recommendedName>
        <fullName evidence="2">non-specific serine/threonine protein kinase</fullName>
        <ecNumber evidence="2">2.7.11.1</ecNumber>
    </recommendedName>
</protein>
<evidence type="ECO:0000256" key="11">
    <source>
        <dbReference type="SAM" id="Coils"/>
    </source>
</evidence>
<dbReference type="PROSITE" id="PS50011">
    <property type="entry name" value="PROTEIN_KINASE_DOM"/>
    <property type="match status" value="1"/>
</dbReference>
<gene>
    <name evidence="13" type="ORF">PSAL00342_LOCUS3663</name>
</gene>
<keyword evidence="4" id="KW-0808">Transferase</keyword>
<reference evidence="13" key="1">
    <citation type="submission" date="2021-01" db="EMBL/GenBank/DDBJ databases">
        <authorList>
            <person name="Corre E."/>
            <person name="Pelletier E."/>
            <person name="Niang G."/>
            <person name="Scheremetjew M."/>
            <person name="Finn R."/>
            <person name="Kale V."/>
            <person name="Holt S."/>
            <person name="Cochrane G."/>
            <person name="Meng A."/>
            <person name="Brown T."/>
            <person name="Cohen L."/>
        </authorList>
    </citation>
    <scope>NUCLEOTIDE SEQUENCE</scope>
    <source>
        <strain evidence="13">CCMP1897</strain>
    </source>
</reference>
<evidence type="ECO:0000256" key="3">
    <source>
        <dbReference type="ARBA" id="ARBA00022527"/>
    </source>
</evidence>
<dbReference type="GO" id="GO:0004674">
    <property type="term" value="F:protein serine/threonine kinase activity"/>
    <property type="evidence" value="ECO:0007669"/>
    <property type="project" value="UniProtKB-KW"/>
</dbReference>
<evidence type="ECO:0000256" key="9">
    <source>
        <dbReference type="ARBA" id="ARBA00048679"/>
    </source>
</evidence>
<keyword evidence="5 10" id="KW-0547">Nucleotide-binding</keyword>
<dbReference type="PRINTS" id="PR00109">
    <property type="entry name" value="TYRKINASE"/>
</dbReference>
<evidence type="ECO:0000256" key="1">
    <source>
        <dbReference type="ARBA" id="ARBA00008874"/>
    </source>
</evidence>
<evidence type="ECO:0000256" key="10">
    <source>
        <dbReference type="PROSITE-ProRule" id="PRU10141"/>
    </source>
</evidence>
<keyword evidence="6" id="KW-0418">Kinase</keyword>
<keyword evidence="3" id="KW-0723">Serine/threonine-protein kinase</keyword>
<feature type="binding site" evidence="10">
    <location>
        <position position="43"/>
    </location>
    <ligand>
        <name>ATP</name>
        <dbReference type="ChEBI" id="CHEBI:30616"/>
    </ligand>
</feature>
<name>A0A7S3UEK6_9CHLO</name>
<dbReference type="GO" id="GO:0005737">
    <property type="term" value="C:cytoplasm"/>
    <property type="evidence" value="ECO:0007669"/>
    <property type="project" value="TreeGrafter"/>
</dbReference>
<dbReference type="Pfam" id="PF00069">
    <property type="entry name" value="Pkinase"/>
    <property type="match status" value="1"/>
</dbReference>
<evidence type="ECO:0000256" key="2">
    <source>
        <dbReference type="ARBA" id="ARBA00012513"/>
    </source>
</evidence>
<dbReference type="AlphaFoldDB" id="A0A7S3UEK6"/>
<dbReference type="SMART" id="SM00220">
    <property type="entry name" value="S_TKc"/>
    <property type="match status" value="1"/>
</dbReference>
<evidence type="ECO:0000256" key="8">
    <source>
        <dbReference type="ARBA" id="ARBA00047899"/>
    </source>
</evidence>
<comment type="catalytic activity">
    <reaction evidence="9">
        <text>L-seryl-[protein] + ATP = O-phospho-L-seryl-[protein] + ADP + H(+)</text>
        <dbReference type="Rhea" id="RHEA:17989"/>
        <dbReference type="Rhea" id="RHEA-COMP:9863"/>
        <dbReference type="Rhea" id="RHEA-COMP:11604"/>
        <dbReference type="ChEBI" id="CHEBI:15378"/>
        <dbReference type="ChEBI" id="CHEBI:29999"/>
        <dbReference type="ChEBI" id="CHEBI:30616"/>
        <dbReference type="ChEBI" id="CHEBI:83421"/>
        <dbReference type="ChEBI" id="CHEBI:456216"/>
        <dbReference type="EC" id="2.7.11.1"/>
    </reaction>
</comment>
<proteinExistence type="inferred from homology"/>